<dbReference type="PANTHER" id="PTHR11102:SF160">
    <property type="entry name" value="ERAD-ASSOCIATED E3 UBIQUITIN-PROTEIN LIGASE COMPONENT HRD3"/>
    <property type="match status" value="1"/>
</dbReference>
<protein>
    <recommendedName>
        <fullName evidence="4">TPR repeat protein</fullName>
    </recommendedName>
</protein>
<keyword evidence="3" id="KW-1185">Reference proteome</keyword>
<name>A0A2T5HV79_9RHOB</name>
<dbReference type="RefSeq" id="WP_107814504.1">
    <property type="nucleotide sequence ID" value="NZ_QAOH01000001.1"/>
</dbReference>
<evidence type="ECO:0000256" key="1">
    <source>
        <dbReference type="SAM" id="SignalP"/>
    </source>
</evidence>
<dbReference type="AlphaFoldDB" id="A0A2T5HV79"/>
<accession>A0A2T5HV79</accession>
<organism evidence="2 3">
    <name type="scientific">Celeribacter persicus</name>
    <dbReference type="NCBI Taxonomy" id="1651082"/>
    <lineage>
        <taxon>Bacteria</taxon>
        <taxon>Pseudomonadati</taxon>
        <taxon>Pseudomonadota</taxon>
        <taxon>Alphaproteobacteria</taxon>
        <taxon>Rhodobacterales</taxon>
        <taxon>Roseobacteraceae</taxon>
        <taxon>Celeribacter</taxon>
    </lineage>
</organism>
<dbReference type="InterPro" id="IPR050767">
    <property type="entry name" value="Sel1_AlgK"/>
</dbReference>
<dbReference type="InterPro" id="IPR006597">
    <property type="entry name" value="Sel1-like"/>
</dbReference>
<dbReference type="SUPFAM" id="SSF81901">
    <property type="entry name" value="HCP-like"/>
    <property type="match status" value="1"/>
</dbReference>
<evidence type="ECO:0008006" key="4">
    <source>
        <dbReference type="Google" id="ProtNLM"/>
    </source>
</evidence>
<reference evidence="2 3" key="1">
    <citation type="submission" date="2018-04" db="EMBL/GenBank/DDBJ databases">
        <title>Genomic Encyclopedia of Archaeal and Bacterial Type Strains, Phase II (KMG-II): from individual species to whole genera.</title>
        <authorList>
            <person name="Goeker M."/>
        </authorList>
    </citation>
    <scope>NUCLEOTIDE SEQUENCE [LARGE SCALE GENOMIC DNA]</scope>
    <source>
        <strain evidence="2 3">DSM 100434</strain>
    </source>
</reference>
<gene>
    <name evidence="2" type="ORF">C8N42_1014</name>
</gene>
<dbReference type="EMBL" id="QAOH01000001">
    <property type="protein sequence ID" value="PTQ75471.1"/>
    <property type="molecule type" value="Genomic_DNA"/>
</dbReference>
<evidence type="ECO:0000313" key="2">
    <source>
        <dbReference type="EMBL" id="PTQ75471.1"/>
    </source>
</evidence>
<proteinExistence type="predicted"/>
<evidence type="ECO:0000313" key="3">
    <source>
        <dbReference type="Proteomes" id="UP000244077"/>
    </source>
</evidence>
<dbReference type="Pfam" id="PF08238">
    <property type="entry name" value="Sel1"/>
    <property type="match status" value="5"/>
</dbReference>
<sequence>MMRSFSFSLALILSLSFSHGALAAPLEDGKTAFDAGQYEAAMQSFSAGFRAGDAASGYYLARMLELGLGVEADPVAAMQFYRQSAEGGNVEALNRVALMHYRGEAGVAQDYEQAARLFGLAAEQGDRNALFNLGKLYFEGEGVEKDAGQAIAYYRQAAEKDHILALNTLGALYRMGAKSPEDTARARAYFERSAAFGNAVGLFEMARLILEEGTDAPHQVEAHMYLNLASARSHPNAPEALQELTAAMTQEDVEAAQQKARAFVALSDEGAE</sequence>
<keyword evidence="1" id="KW-0732">Signal</keyword>
<comment type="caution">
    <text evidence="2">The sequence shown here is derived from an EMBL/GenBank/DDBJ whole genome shotgun (WGS) entry which is preliminary data.</text>
</comment>
<feature type="signal peptide" evidence="1">
    <location>
        <begin position="1"/>
        <end position="23"/>
    </location>
</feature>
<dbReference type="InterPro" id="IPR011990">
    <property type="entry name" value="TPR-like_helical_dom_sf"/>
</dbReference>
<dbReference type="PANTHER" id="PTHR11102">
    <property type="entry name" value="SEL-1-LIKE PROTEIN"/>
    <property type="match status" value="1"/>
</dbReference>
<dbReference type="Proteomes" id="UP000244077">
    <property type="component" value="Unassembled WGS sequence"/>
</dbReference>
<feature type="chain" id="PRO_5015549223" description="TPR repeat protein" evidence="1">
    <location>
        <begin position="24"/>
        <end position="272"/>
    </location>
</feature>
<dbReference type="SMART" id="SM00671">
    <property type="entry name" value="SEL1"/>
    <property type="match status" value="5"/>
</dbReference>
<dbReference type="Gene3D" id="1.25.40.10">
    <property type="entry name" value="Tetratricopeptide repeat domain"/>
    <property type="match status" value="2"/>
</dbReference>
<dbReference type="OrthoDB" id="5321503at2"/>